<evidence type="ECO:0000256" key="3">
    <source>
        <dbReference type="ARBA" id="ARBA00022801"/>
    </source>
</evidence>
<dbReference type="PANTHER" id="PTHR33607:SF2">
    <property type="entry name" value="ENDONUCLEASE-1"/>
    <property type="match status" value="1"/>
</dbReference>
<dbReference type="EC" id="3.1.-.-" evidence="6"/>
<reference evidence="6 7" key="1">
    <citation type="submission" date="2019-02" db="EMBL/GenBank/DDBJ databases">
        <title>Deep-cultivation of Planctomycetes and their phenomic and genomic characterization uncovers novel biology.</title>
        <authorList>
            <person name="Wiegand S."/>
            <person name="Jogler M."/>
            <person name="Boedeker C."/>
            <person name="Pinto D."/>
            <person name="Vollmers J."/>
            <person name="Rivas-Marin E."/>
            <person name="Kohn T."/>
            <person name="Peeters S.H."/>
            <person name="Heuer A."/>
            <person name="Rast P."/>
            <person name="Oberbeckmann S."/>
            <person name="Bunk B."/>
            <person name="Jeske O."/>
            <person name="Meyerdierks A."/>
            <person name="Storesund J.E."/>
            <person name="Kallscheuer N."/>
            <person name="Luecker S."/>
            <person name="Lage O.M."/>
            <person name="Pohl T."/>
            <person name="Merkel B.J."/>
            <person name="Hornburger P."/>
            <person name="Mueller R.-W."/>
            <person name="Bruemmer F."/>
            <person name="Labrenz M."/>
            <person name="Spormann A.M."/>
            <person name="Op den Camp H."/>
            <person name="Overmann J."/>
            <person name="Amann R."/>
            <person name="Jetten M.S.M."/>
            <person name="Mascher T."/>
            <person name="Medema M.H."/>
            <person name="Devos D.P."/>
            <person name="Kaster A.-K."/>
            <person name="Ovreas L."/>
            <person name="Rohde M."/>
            <person name="Galperin M.Y."/>
            <person name="Jogler C."/>
        </authorList>
    </citation>
    <scope>NUCLEOTIDE SEQUENCE [LARGE SCALE GENOMIC DNA]</scope>
    <source>
        <strain evidence="6 7">KS4</strain>
    </source>
</reference>
<feature type="compositionally biased region" description="Polar residues" evidence="4">
    <location>
        <begin position="177"/>
        <end position="186"/>
    </location>
</feature>
<keyword evidence="7" id="KW-1185">Reference proteome</keyword>
<evidence type="ECO:0000313" key="6">
    <source>
        <dbReference type="EMBL" id="QDU32584.1"/>
    </source>
</evidence>
<name>A0A517YQT7_9BACT</name>
<dbReference type="SUPFAM" id="SSF54060">
    <property type="entry name" value="His-Me finger endonucleases"/>
    <property type="match status" value="1"/>
</dbReference>
<sequence length="601" mass="65884">MTALTSSRLFFAPHRKSCTSDQRALHLTHETSTHLYLIYCQSLFAWLQFFLCAHASAAAQLTPLIERSKLMDTIKFSTASLLTALLLTTSSFAVSYDAPSNYYNNATSTGSTLKSQLRQIMTSGHRPTSYDDLKYSARYTDTDPNNPNNMLLIYNRASNKSSWDSAKTWNREHIWPQSKQSSGSNKSDQHALRPCNPGLNSSRGNLTFGGTYGSSMGRHGSYWYTGDADAGDVARSLFYSATRYSHLSLGESSGSNKMGKLSDLIQWHYLDTPDEFELRRNHAVYGGAVDNYRGGTYINPEAQNNRNAYIDRPEYAWSVYMDQQNDTQLYFGSSAQSNGSSTLDVNFGRVIKGATGVNTSYAALLNKKGNDGTYYEVKADANVQSSVNGRYNAFAMNKNGNKSINVSLDADTNTAGKYRGSLVVDNLDVTTQGGNGRGANDGNDSVNLELTVVENATASFDARDEQQGLVIDFGDIKQNILAQQSFEIYNYTASAFTAHLDLDSILSGGDSDMFDIDLATFKNLEADNSNTFTAALDTDQIGELEAQYILNFSNEDLPGSANEHSLFLTVKANVISAVPEPASLALFGLAGVILASRKRNR</sequence>
<keyword evidence="2" id="KW-0540">Nuclease</keyword>
<dbReference type="Proteomes" id="UP000317369">
    <property type="component" value="Chromosome"/>
</dbReference>
<dbReference type="Pfam" id="PF04231">
    <property type="entry name" value="Endonuclease_1"/>
    <property type="match status" value="1"/>
</dbReference>
<feature type="domain" description="Ice-binding protein C-terminal" evidence="5">
    <location>
        <begin position="577"/>
        <end position="599"/>
    </location>
</feature>
<dbReference type="InterPro" id="IPR044925">
    <property type="entry name" value="His-Me_finger_sf"/>
</dbReference>
<dbReference type="NCBIfam" id="TIGR02595">
    <property type="entry name" value="PEP_CTERM"/>
    <property type="match status" value="1"/>
</dbReference>
<dbReference type="Pfam" id="PF07589">
    <property type="entry name" value="PEP-CTERM"/>
    <property type="match status" value="1"/>
</dbReference>
<organism evidence="6 7">
    <name type="scientific">Poriferisphaera corsica</name>
    <dbReference type="NCBI Taxonomy" id="2528020"/>
    <lineage>
        <taxon>Bacteria</taxon>
        <taxon>Pseudomonadati</taxon>
        <taxon>Planctomycetota</taxon>
        <taxon>Phycisphaerae</taxon>
        <taxon>Phycisphaerales</taxon>
        <taxon>Phycisphaeraceae</taxon>
        <taxon>Poriferisphaera</taxon>
    </lineage>
</organism>
<dbReference type="GO" id="GO:0016787">
    <property type="term" value="F:hydrolase activity"/>
    <property type="evidence" value="ECO:0007669"/>
    <property type="project" value="UniProtKB-KW"/>
</dbReference>
<dbReference type="InterPro" id="IPR007346">
    <property type="entry name" value="Endonuclease-I"/>
</dbReference>
<dbReference type="PANTHER" id="PTHR33607">
    <property type="entry name" value="ENDONUCLEASE-1"/>
    <property type="match status" value="1"/>
</dbReference>
<dbReference type="EMBL" id="CP036425">
    <property type="protein sequence ID" value="QDU32584.1"/>
    <property type="molecule type" value="Genomic_DNA"/>
</dbReference>
<keyword evidence="3 6" id="KW-0378">Hydrolase</keyword>
<evidence type="ECO:0000256" key="2">
    <source>
        <dbReference type="ARBA" id="ARBA00022722"/>
    </source>
</evidence>
<evidence type="ECO:0000259" key="5">
    <source>
        <dbReference type="Pfam" id="PF07589"/>
    </source>
</evidence>
<evidence type="ECO:0000313" key="7">
    <source>
        <dbReference type="Proteomes" id="UP000317369"/>
    </source>
</evidence>
<evidence type="ECO:0000256" key="1">
    <source>
        <dbReference type="ARBA" id="ARBA00006429"/>
    </source>
</evidence>
<dbReference type="InterPro" id="IPR013424">
    <property type="entry name" value="Ice-binding_C"/>
</dbReference>
<proteinExistence type="inferred from homology"/>
<dbReference type="KEGG" id="pcor:KS4_06180"/>
<dbReference type="GO" id="GO:0004518">
    <property type="term" value="F:nuclease activity"/>
    <property type="evidence" value="ECO:0007669"/>
    <property type="project" value="UniProtKB-KW"/>
</dbReference>
<protein>
    <submittedName>
        <fullName evidence="6">Extracellular ribonuclease</fullName>
        <ecNumber evidence="6">3.1.-.-</ecNumber>
    </submittedName>
</protein>
<accession>A0A517YQT7</accession>
<dbReference type="AlphaFoldDB" id="A0A517YQT7"/>
<dbReference type="OrthoDB" id="9770276at2"/>
<evidence type="ECO:0000256" key="4">
    <source>
        <dbReference type="SAM" id="MobiDB-lite"/>
    </source>
</evidence>
<feature type="region of interest" description="Disordered" evidence="4">
    <location>
        <begin position="174"/>
        <end position="199"/>
    </location>
</feature>
<gene>
    <name evidence="6" type="primary">bsn</name>
    <name evidence="6" type="ORF">KS4_06180</name>
</gene>
<comment type="similarity">
    <text evidence="1">Belongs to the EndA/NucM nuclease family.</text>
</comment>